<dbReference type="EMBL" id="CP002455">
    <property type="protein sequence ID" value="ADX66780.1"/>
    <property type="molecule type" value="Genomic_DNA"/>
</dbReference>
<keyword evidence="1" id="KW-1133">Transmembrane helix</keyword>
<dbReference type="AlphaFoldDB" id="F0P2G8"/>
<feature type="transmembrane region" description="Helical" evidence="1">
    <location>
        <begin position="212"/>
        <end position="232"/>
    </location>
</feature>
<feature type="transmembrane region" description="Helical" evidence="1">
    <location>
        <begin position="7"/>
        <end position="27"/>
    </location>
</feature>
<dbReference type="Proteomes" id="UP000008641">
    <property type="component" value="Chromosome"/>
</dbReference>
<protein>
    <submittedName>
        <fullName evidence="2">Uncharacterized protein</fullName>
    </submittedName>
</protein>
<dbReference type="KEGG" id="wvi:Weevi_0052"/>
<evidence type="ECO:0000313" key="3">
    <source>
        <dbReference type="Proteomes" id="UP000008641"/>
    </source>
</evidence>
<organism evidence="2 3">
    <name type="scientific">Weeksella virosa (strain ATCC 43766 / DSM 16922 / JCM 21250 / CCUG 30538 / CDC 9751 / IAM 14551 / NBRC 16016 / NCTC 11634 / CL345/78)</name>
    <dbReference type="NCBI Taxonomy" id="865938"/>
    <lineage>
        <taxon>Bacteria</taxon>
        <taxon>Pseudomonadati</taxon>
        <taxon>Bacteroidota</taxon>
        <taxon>Flavobacteriia</taxon>
        <taxon>Flavobacteriales</taxon>
        <taxon>Weeksellaceae</taxon>
        <taxon>Weeksella</taxon>
    </lineage>
</organism>
<reference evidence="3" key="2">
    <citation type="journal article" date="2011" name="Stand. Genomic Sci.">
        <title>Complete genome sequence of Weeksella virosa type strain (9751T).</title>
        <authorList>
            <person name="Lang E."/>
            <person name="Teshima H."/>
            <person name="Lucas S."/>
            <person name="Lapidus A."/>
            <person name="Hammon N."/>
            <person name="Deshpande S."/>
            <person name="Nolan M."/>
            <person name="Cheng J."/>
            <person name="Pitluck S."/>
            <person name="Liolios K."/>
            <person name="Pagani I."/>
            <person name="Mikhailova N."/>
            <person name="Ivanova N."/>
            <person name="Mavromatis K."/>
            <person name="Pati A."/>
            <person name="Tapia R."/>
            <person name="Han C."/>
            <person name="Goodwin L."/>
            <person name="Chen A."/>
            <person name="Palaniappan K."/>
            <person name="Land M."/>
            <person name="Hauser L."/>
            <person name="Chang Y."/>
            <person name="Jeffries C."/>
            <person name="Brambilla E."/>
            <person name="Kopitz M."/>
            <person name="Rohde M."/>
            <person name="Goker M."/>
            <person name="Tindall B."/>
            <person name="Detter J."/>
            <person name="Woyke T."/>
            <person name="Bristow J."/>
            <person name="Eisen J."/>
            <person name="Markowitz V."/>
            <person name="Hugenholtz P."/>
            <person name="Klenk H."/>
            <person name="Kyrpides N."/>
        </authorList>
    </citation>
    <scope>NUCLEOTIDE SEQUENCE [LARGE SCALE GENOMIC DNA]</scope>
    <source>
        <strain evidence="3">ATCC 43766 / DSM 16922 / JCM 21250 / NBRC 16016 / NCTC 11634 / CL345/78</strain>
    </source>
</reference>
<name>F0P2G8_WEEVC</name>
<keyword evidence="1" id="KW-0472">Membrane</keyword>
<feature type="transmembrane region" description="Helical" evidence="1">
    <location>
        <begin position="33"/>
        <end position="54"/>
    </location>
</feature>
<dbReference type="eggNOG" id="COG0848">
    <property type="taxonomic scope" value="Bacteria"/>
</dbReference>
<dbReference type="HOGENOM" id="CLU_854427_0_0_10"/>
<keyword evidence="1" id="KW-0812">Transmembrane</keyword>
<dbReference type="RefSeq" id="WP_013597176.1">
    <property type="nucleotide sequence ID" value="NC_015144.1"/>
</dbReference>
<sequence length="367" mass="42625">MKTFFRLFGDFWVFVFPLFFIDIPPFIETSPIMAMVYFVIGVVGWLVFIGIRFWKSIIVPRKMAGKVENMRRNGKKVEAKILEKKVISIQGDSTDEELEFLEEFNDKFSTKVSNGDQVLHLVFEFENHVGTKMTGSLELVDSKPSQKRFEKGNYLSLVLPVDSNADVPYYFADGEIVMKTPISTYLFIAFCLLYCVVSFVIEYHLYSNGRGLRFLHIFFPWVVSPYIGIFVYKTFDSVFSGRIFERLNSKTQNKLLLYGKKAIGDVTEVSQTGVYINEQPQMKFNVIYTDERGQTHQASFKQIVMLNDLHKTQTGKWELLYLRDEPKVIELLNPISNKENTINLDDFSKEELAELLNEIISKRKNKE</sequence>
<feature type="transmembrane region" description="Helical" evidence="1">
    <location>
        <begin position="185"/>
        <end position="206"/>
    </location>
</feature>
<keyword evidence="3" id="KW-1185">Reference proteome</keyword>
<gene>
    <name evidence="2" type="ordered locus">Weevi_0052</name>
</gene>
<reference evidence="2 3" key="1">
    <citation type="journal article" date="2011" name="Stand. Genomic Sci.">
        <title>Complete genome sequence of Weeksella virosa type strain (9751).</title>
        <authorList>
            <person name="Lang E."/>
            <person name="Teshima H."/>
            <person name="Lucas S."/>
            <person name="Lapidus A."/>
            <person name="Hammon N."/>
            <person name="Deshpande S."/>
            <person name="Nolan M."/>
            <person name="Cheng J.F."/>
            <person name="Pitluck S."/>
            <person name="Liolios K."/>
            <person name="Pagani I."/>
            <person name="Mikhailova N."/>
            <person name="Ivanova N."/>
            <person name="Mavromatis K."/>
            <person name="Pati A."/>
            <person name="Tapia R."/>
            <person name="Han C."/>
            <person name="Goodwin L."/>
            <person name="Chen A."/>
            <person name="Palaniappan K."/>
            <person name="Land M."/>
            <person name="Hauser L."/>
            <person name="Chang Y.J."/>
            <person name="Jeffries C.D."/>
            <person name="Brambilla E.M."/>
            <person name="Kopitz M."/>
            <person name="Rohde M."/>
            <person name="Goker M."/>
            <person name="Tindall B.J."/>
            <person name="Detter J.C."/>
            <person name="Woyke T."/>
            <person name="Bristow J."/>
            <person name="Eisen J.A."/>
            <person name="Markowitz V."/>
            <person name="Hugenholtz P."/>
            <person name="Klenk H.P."/>
            <person name="Kyrpides N.C."/>
        </authorList>
    </citation>
    <scope>NUCLEOTIDE SEQUENCE [LARGE SCALE GENOMIC DNA]</scope>
    <source>
        <strain evidence="3">ATCC 43766 / DSM 16922 / JCM 21250 / NBRC 16016 / NCTC 11634 / CL345/78</strain>
    </source>
</reference>
<dbReference type="STRING" id="865938.Weevi_0052"/>
<accession>F0P2G8</accession>
<proteinExistence type="predicted"/>
<dbReference type="OrthoDB" id="662998at2"/>
<evidence type="ECO:0000256" key="1">
    <source>
        <dbReference type="SAM" id="Phobius"/>
    </source>
</evidence>
<evidence type="ECO:0000313" key="2">
    <source>
        <dbReference type="EMBL" id="ADX66780.1"/>
    </source>
</evidence>